<dbReference type="PANTHER" id="PTHR43711">
    <property type="entry name" value="TWO-COMPONENT HISTIDINE KINASE"/>
    <property type="match status" value="1"/>
</dbReference>
<evidence type="ECO:0000256" key="5">
    <source>
        <dbReference type="ARBA" id="ARBA00022679"/>
    </source>
</evidence>
<protein>
    <recommendedName>
        <fullName evidence="3">histidine kinase</fullName>
        <ecNumber evidence="3">2.7.13.3</ecNumber>
    </recommendedName>
</protein>
<dbReference type="CDD" id="cd00075">
    <property type="entry name" value="HATPase"/>
    <property type="match status" value="1"/>
</dbReference>
<keyword evidence="4" id="KW-0597">Phosphoprotein</keyword>
<dbReference type="PROSITE" id="PS50109">
    <property type="entry name" value="HIS_KIN"/>
    <property type="match status" value="1"/>
</dbReference>
<name>A0ABR8YGI6_9MICC</name>
<dbReference type="RefSeq" id="WP_191746019.1">
    <property type="nucleotide sequence ID" value="NZ_JACSQC010000002.1"/>
</dbReference>
<dbReference type="SMART" id="SM00388">
    <property type="entry name" value="HisKA"/>
    <property type="match status" value="1"/>
</dbReference>
<feature type="transmembrane region" description="Helical" evidence="8">
    <location>
        <begin position="34"/>
        <end position="52"/>
    </location>
</feature>
<evidence type="ECO:0000256" key="1">
    <source>
        <dbReference type="ARBA" id="ARBA00000085"/>
    </source>
</evidence>
<dbReference type="SUPFAM" id="SSF55874">
    <property type="entry name" value="ATPase domain of HSP90 chaperone/DNA topoisomerase II/histidine kinase"/>
    <property type="match status" value="1"/>
</dbReference>
<keyword evidence="8" id="KW-0472">Membrane</keyword>
<dbReference type="PANTHER" id="PTHR43711:SF1">
    <property type="entry name" value="HISTIDINE KINASE 1"/>
    <property type="match status" value="1"/>
</dbReference>
<sequence length="563" mass="59897">MSRFKDATLSSLGKRRDFYLFALRDRVALSQSPLVLAVVLLLPVVYVVRPAAYSNPEFLTGLGMIAGLSVLSVAVPWGRCFRWAYLLIPILDFGAVALLYRGVPDVPGVAALAVFPVLWLAWSAFAPRLAALAAFAGALLVAWAPLIGGNPSPADLLSPALVPLVMLLVYLAAAITVQDAAGHQQELQEKDLELKRSLQDSRRRAQLLDAVQDTIDVGVVVLARDGHIMLMNNRQLATHQLSVPPDSDGEDEADMLLFDQDGSTPLPAADRPMARALRREAFSGSLMWVGRGAEQRAMAVSASPLNDENGEFNGSVIAFSDVTDMLRALRAKEDFVASVSHELRTPLTSIIGYLDLVVSDAEEEGLSASLQASLSVALRNAERLLVLVADLLTTASDSIHLEARELSLRDLVRSAADSAQPRAKAAGIRLVVDAPSDVRGVFDSMRVQQVLDNLVSNAIKYSPDGGTVTLRVVGRGASVLLEVEDEGMGMTEAEQGEVYKRFFRAAAVKKAGIPGVGLGLGITKDIVDAHGGNISLTSQLGAGTTFRVELPCAAIPAGDVPAG</sequence>
<dbReference type="Gene3D" id="3.30.565.10">
    <property type="entry name" value="Histidine kinase-like ATPase, C-terminal domain"/>
    <property type="match status" value="1"/>
</dbReference>
<proteinExistence type="predicted"/>
<organism evidence="10 11">
    <name type="scientific">Arthrobacter pullicola</name>
    <dbReference type="NCBI Taxonomy" id="2762224"/>
    <lineage>
        <taxon>Bacteria</taxon>
        <taxon>Bacillati</taxon>
        <taxon>Actinomycetota</taxon>
        <taxon>Actinomycetes</taxon>
        <taxon>Micrococcales</taxon>
        <taxon>Micrococcaceae</taxon>
        <taxon>Arthrobacter</taxon>
    </lineage>
</organism>
<dbReference type="Pfam" id="PF08448">
    <property type="entry name" value="PAS_4"/>
    <property type="match status" value="1"/>
</dbReference>
<comment type="catalytic activity">
    <reaction evidence="1">
        <text>ATP + protein L-histidine = ADP + protein N-phospho-L-histidine.</text>
        <dbReference type="EC" id="2.7.13.3"/>
    </reaction>
</comment>
<dbReference type="SMART" id="SM00387">
    <property type="entry name" value="HATPase_c"/>
    <property type="match status" value="1"/>
</dbReference>
<dbReference type="Pfam" id="PF00512">
    <property type="entry name" value="HisKA"/>
    <property type="match status" value="1"/>
</dbReference>
<feature type="transmembrane region" description="Helical" evidence="8">
    <location>
        <begin position="129"/>
        <end position="148"/>
    </location>
</feature>
<dbReference type="InterPro" id="IPR013656">
    <property type="entry name" value="PAS_4"/>
</dbReference>
<keyword evidence="8" id="KW-1133">Transmembrane helix</keyword>
<feature type="domain" description="Histidine kinase" evidence="9">
    <location>
        <begin position="338"/>
        <end position="554"/>
    </location>
</feature>
<keyword evidence="8" id="KW-0812">Transmembrane</keyword>
<dbReference type="Proteomes" id="UP000652763">
    <property type="component" value="Unassembled WGS sequence"/>
</dbReference>
<dbReference type="InterPro" id="IPR004358">
    <property type="entry name" value="Sig_transdc_His_kin-like_C"/>
</dbReference>
<evidence type="ECO:0000256" key="8">
    <source>
        <dbReference type="SAM" id="Phobius"/>
    </source>
</evidence>
<evidence type="ECO:0000259" key="9">
    <source>
        <dbReference type="PROSITE" id="PS50109"/>
    </source>
</evidence>
<accession>A0ABR8YGI6</accession>
<evidence type="ECO:0000256" key="4">
    <source>
        <dbReference type="ARBA" id="ARBA00022553"/>
    </source>
</evidence>
<dbReference type="InterPro" id="IPR036890">
    <property type="entry name" value="HATPase_C_sf"/>
</dbReference>
<comment type="subcellular location">
    <subcellularLocation>
        <location evidence="2">Cell membrane</location>
    </subcellularLocation>
</comment>
<dbReference type="InterPro" id="IPR005467">
    <property type="entry name" value="His_kinase_dom"/>
</dbReference>
<dbReference type="Pfam" id="PF02518">
    <property type="entry name" value="HATPase_c"/>
    <property type="match status" value="1"/>
</dbReference>
<dbReference type="SUPFAM" id="SSF47384">
    <property type="entry name" value="Homodimeric domain of signal transducing histidine kinase"/>
    <property type="match status" value="1"/>
</dbReference>
<feature type="transmembrane region" description="Helical" evidence="8">
    <location>
        <begin position="160"/>
        <end position="177"/>
    </location>
</feature>
<dbReference type="Gene3D" id="1.10.287.130">
    <property type="match status" value="1"/>
</dbReference>
<keyword evidence="11" id="KW-1185">Reference proteome</keyword>
<dbReference type="SUPFAM" id="SSF55785">
    <property type="entry name" value="PYP-like sensor domain (PAS domain)"/>
    <property type="match status" value="1"/>
</dbReference>
<dbReference type="CDD" id="cd00082">
    <property type="entry name" value="HisKA"/>
    <property type="match status" value="1"/>
</dbReference>
<keyword evidence="5" id="KW-0808">Transferase</keyword>
<dbReference type="Gene3D" id="3.30.450.20">
    <property type="entry name" value="PAS domain"/>
    <property type="match status" value="1"/>
</dbReference>
<evidence type="ECO:0000313" key="11">
    <source>
        <dbReference type="Proteomes" id="UP000652763"/>
    </source>
</evidence>
<dbReference type="PRINTS" id="PR00344">
    <property type="entry name" value="BCTRLSENSOR"/>
</dbReference>
<dbReference type="InterPro" id="IPR036097">
    <property type="entry name" value="HisK_dim/P_sf"/>
</dbReference>
<dbReference type="EC" id="2.7.13.3" evidence="3"/>
<dbReference type="InterPro" id="IPR003594">
    <property type="entry name" value="HATPase_dom"/>
</dbReference>
<feature type="transmembrane region" description="Helical" evidence="8">
    <location>
        <begin position="83"/>
        <end position="100"/>
    </location>
</feature>
<keyword evidence="7" id="KW-0902">Two-component regulatory system</keyword>
<gene>
    <name evidence="10" type="ORF">H9638_04530</name>
</gene>
<reference evidence="10 11" key="1">
    <citation type="submission" date="2020-08" db="EMBL/GenBank/DDBJ databases">
        <title>A Genomic Blueprint of the Chicken Gut Microbiome.</title>
        <authorList>
            <person name="Gilroy R."/>
            <person name="Ravi A."/>
            <person name="Getino M."/>
            <person name="Pursley I."/>
            <person name="Horton D.L."/>
            <person name="Alikhan N.-F."/>
            <person name="Baker D."/>
            <person name="Gharbi K."/>
            <person name="Hall N."/>
            <person name="Watson M."/>
            <person name="Adriaenssens E.M."/>
            <person name="Foster-Nyarko E."/>
            <person name="Jarju S."/>
            <person name="Secka A."/>
            <person name="Antonio M."/>
            <person name="Oren A."/>
            <person name="Chaudhuri R."/>
            <person name="La Ragione R.M."/>
            <person name="Hildebrand F."/>
            <person name="Pallen M.J."/>
        </authorList>
    </citation>
    <scope>NUCLEOTIDE SEQUENCE [LARGE SCALE GENOMIC DNA]</scope>
    <source>
        <strain evidence="10 11">Sa2BUA2</strain>
    </source>
</reference>
<dbReference type="InterPro" id="IPR003661">
    <property type="entry name" value="HisK_dim/P_dom"/>
</dbReference>
<feature type="transmembrane region" description="Helical" evidence="8">
    <location>
        <begin position="58"/>
        <end position="76"/>
    </location>
</feature>
<evidence type="ECO:0000256" key="2">
    <source>
        <dbReference type="ARBA" id="ARBA00004236"/>
    </source>
</evidence>
<evidence type="ECO:0000256" key="6">
    <source>
        <dbReference type="ARBA" id="ARBA00022777"/>
    </source>
</evidence>
<dbReference type="InterPro" id="IPR050736">
    <property type="entry name" value="Sensor_HK_Regulatory"/>
</dbReference>
<evidence type="ECO:0000313" key="10">
    <source>
        <dbReference type="EMBL" id="MBD8043074.1"/>
    </source>
</evidence>
<evidence type="ECO:0000256" key="3">
    <source>
        <dbReference type="ARBA" id="ARBA00012438"/>
    </source>
</evidence>
<dbReference type="EMBL" id="JACSQC010000002">
    <property type="protein sequence ID" value="MBD8043074.1"/>
    <property type="molecule type" value="Genomic_DNA"/>
</dbReference>
<keyword evidence="6" id="KW-0418">Kinase</keyword>
<feature type="transmembrane region" description="Helical" evidence="8">
    <location>
        <begin position="106"/>
        <end position="122"/>
    </location>
</feature>
<evidence type="ECO:0000256" key="7">
    <source>
        <dbReference type="ARBA" id="ARBA00023012"/>
    </source>
</evidence>
<dbReference type="InterPro" id="IPR035965">
    <property type="entry name" value="PAS-like_dom_sf"/>
</dbReference>
<comment type="caution">
    <text evidence="10">The sequence shown here is derived from an EMBL/GenBank/DDBJ whole genome shotgun (WGS) entry which is preliminary data.</text>
</comment>